<dbReference type="InterPro" id="IPR052641">
    <property type="entry name" value="AKAP7_isoform_gamma"/>
</dbReference>
<keyword evidence="3" id="KW-1185">Reference proteome</keyword>
<feature type="domain" description="A-kinase anchor protein 7-like phosphoesterase" evidence="1">
    <location>
        <begin position="17"/>
        <end position="161"/>
    </location>
</feature>
<dbReference type="EMBL" id="KV966525">
    <property type="protein sequence ID" value="PIO23179.1"/>
    <property type="molecule type" value="Genomic_DNA"/>
</dbReference>
<gene>
    <name evidence="2" type="ORF">AB205_0179290</name>
</gene>
<evidence type="ECO:0000313" key="2">
    <source>
        <dbReference type="EMBL" id="PIO23179.1"/>
    </source>
</evidence>
<evidence type="ECO:0000259" key="1">
    <source>
        <dbReference type="Pfam" id="PF10469"/>
    </source>
</evidence>
<dbReference type="PANTHER" id="PTHR15934">
    <property type="entry name" value="RNA 2',3'-CYCLIC PHOSPHODIESTERASE"/>
    <property type="match status" value="1"/>
</dbReference>
<dbReference type="OrthoDB" id="277832at2759"/>
<dbReference type="Pfam" id="PF10469">
    <property type="entry name" value="AKAP7_NLS"/>
    <property type="match status" value="1"/>
</dbReference>
<reference evidence="3" key="1">
    <citation type="journal article" date="2017" name="Nat. Commun.">
        <title>The North American bullfrog draft genome provides insight into hormonal regulation of long noncoding RNA.</title>
        <authorList>
            <person name="Hammond S.A."/>
            <person name="Warren R.L."/>
            <person name="Vandervalk B.P."/>
            <person name="Kucuk E."/>
            <person name="Khan H."/>
            <person name="Gibb E.A."/>
            <person name="Pandoh P."/>
            <person name="Kirk H."/>
            <person name="Zhao Y."/>
            <person name="Jones M."/>
            <person name="Mungall A.J."/>
            <person name="Coope R."/>
            <person name="Pleasance S."/>
            <person name="Moore R.A."/>
            <person name="Holt R.A."/>
            <person name="Round J.M."/>
            <person name="Ohora S."/>
            <person name="Walle B.V."/>
            <person name="Veldhoen N."/>
            <person name="Helbing C.C."/>
            <person name="Birol I."/>
        </authorList>
    </citation>
    <scope>NUCLEOTIDE SEQUENCE [LARGE SCALE GENOMIC DNA]</scope>
</reference>
<organism evidence="2 3">
    <name type="scientific">Aquarana catesbeiana</name>
    <name type="common">American bullfrog</name>
    <name type="synonym">Rana catesbeiana</name>
    <dbReference type="NCBI Taxonomy" id="8400"/>
    <lineage>
        <taxon>Eukaryota</taxon>
        <taxon>Metazoa</taxon>
        <taxon>Chordata</taxon>
        <taxon>Craniata</taxon>
        <taxon>Vertebrata</taxon>
        <taxon>Euteleostomi</taxon>
        <taxon>Amphibia</taxon>
        <taxon>Batrachia</taxon>
        <taxon>Anura</taxon>
        <taxon>Neobatrachia</taxon>
        <taxon>Ranoidea</taxon>
        <taxon>Ranidae</taxon>
        <taxon>Aquarana</taxon>
    </lineage>
</organism>
<dbReference type="GO" id="GO:0010738">
    <property type="term" value="P:regulation of protein kinase A signaling"/>
    <property type="evidence" value="ECO:0007669"/>
    <property type="project" value="TreeGrafter"/>
</dbReference>
<accession>A0A2G9R5N8</accession>
<dbReference type="SUPFAM" id="SSF55144">
    <property type="entry name" value="LigT-like"/>
    <property type="match status" value="1"/>
</dbReference>
<feature type="non-terminal residue" evidence="2">
    <location>
        <position position="166"/>
    </location>
</feature>
<evidence type="ECO:0000313" key="3">
    <source>
        <dbReference type="Proteomes" id="UP000228934"/>
    </source>
</evidence>
<dbReference type="Gene3D" id="3.90.1140.10">
    <property type="entry name" value="Cyclic phosphodiesterase"/>
    <property type="match status" value="1"/>
</dbReference>
<dbReference type="Proteomes" id="UP000228934">
    <property type="component" value="Unassembled WGS sequence"/>
</dbReference>
<dbReference type="AlphaFoldDB" id="A0A2G9R5N8"/>
<dbReference type="GO" id="GO:0005829">
    <property type="term" value="C:cytosol"/>
    <property type="evidence" value="ECO:0007669"/>
    <property type="project" value="TreeGrafter"/>
</dbReference>
<dbReference type="InterPro" id="IPR019510">
    <property type="entry name" value="AKAP7-like_phosphoesterase"/>
</dbReference>
<proteinExistence type="predicted"/>
<name>A0A2G9R5N8_AQUCT</name>
<sequence>MFSNQEGKKKKKKRLVVNYFVSLPITNEKILENIQIFQDSVEQKDGRFSSVMKNKGSYHLTLCLMQINREEDVSIAIDAFLESKMKIENILQGKDLVLQFLGVSDFNNQVVFAKIAENSSKATLKEITDTVKNTFKDKELFKVVNKSSIPHLTLMKMESAPDLQEQ</sequence>
<dbReference type="InterPro" id="IPR009097">
    <property type="entry name" value="Cyclic_Pdiesterase"/>
</dbReference>
<protein>
    <recommendedName>
        <fullName evidence="1">A-kinase anchor protein 7-like phosphoesterase domain-containing protein</fullName>
    </recommendedName>
</protein>
<dbReference type="PANTHER" id="PTHR15934:SF6">
    <property type="entry name" value="A-KINASE ANCHOR PROTEIN 7 ISOFORM GAMMA"/>
    <property type="match status" value="1"/>
</dbReference>
<dbReference type="GO" id="GO:0034237">
    <property type="term" value="F:protein kinase A regulatory subunit binding"/>
    <property type="evidence" value="ECO:0007669"/>
    <property type="project" value="TreeGrafter"/>
</dbReference>